<feature type="region of interest" description="Disordered" evidence="1">
    <location>
        <begin position="95"/>
        <end position="143"/>
    </location>
</feature>
<reference evidence="2" key="1">
    <citation type="submission" date="2019-05" db="EMBL/GenBank/DDBJ databases">
        <title>The de novo reference genome and transcriptome assemblies of the wild tomato species Solanum chilense.</title>
        <authorList>
            <person name="Stam R."/>
            <person name="Nosenko T."/>
            <person name="Hoerger A.C."/>
            <person name="Stephan W."/>
            <person name="Seidel M.A."/>
            <person name="Kuhn J.M.M."/>
            <person name="Haberer G."/>
            <person name="Tellier A."/>
        </authorList>
    </citation>
    <scope>NUCLEOTIDE SEQUENCE</scope>
    <source>
        <tissue evidence="2">Mature leaves</tissue>
    </source>
</reference>
<organism evidence="2">
    <name type="scientific">Solanum chilense</name>
    <name type="common">Tomato</name>
    <name type="synonym">Lycopersicon chilense</name>
    <dbReference type="NCBI Taxonomy" id="4083"/>
    <lineage>
        <taxon>Eukaryota</taxon>
        <taxon>Viridiplantae</taxon>
        <taxon>Streptophyta</taxon>
        <taxon>Embryophyta</taxon>
        <taxon>Tracheophyta</taxon>
        <taxon>Spermatophyta</taxon>
        <taxon>Magnoliopsida</taxon>
        <taxon>eudicotyledons</taxon>
        <taxon>Gunneridae</taxon>
        <taxon>Pentapetalae</taxon>
        <taxon>asterids</taxon>
        <taxon>lamiids</taxon>
        <taxon>Solanales</taxon>
        <taxon>Solanaceae</taxon>
        <taxon>Solanoideae</taxon>
        <taxon>Solaneae</taxon>
        <taxon>Solanum</taxon>
        <taxon>Solanum subgen. Lycopersicon</taxon>
    </lineage>
</organism>
<dbReference type="AlphaFoldDB" id="A0A6N2B1R2"/>
<comment type="caution">
    <text evidence="2">The sequence shown here is derived from an EMBL/GenBank/DDBJ whole genome shotgun (WGS) entry which is preliminary data.</text>
</comment>
<accession>A0A6N2B1R2</accession>
<proteinExistence type="predicted"/>
<feature type="compositionally biased region" description="Basic and acidic residues" evidence="1">
    <location>
        <begin position="127"/>
        <end position="143"/>
    </location>
</feature>
<evidence type="ECO:0000313" key="2">
    <source>
        <dbReference type="EMBL" id="TMW87958.1"/>
    </source>
</evidence>
<name>A0A6N2B1R2_SOLCI</name>
<protein>
    <submittedName>
        <fullName evidence="2">Uncharacterized protein</fullName>
    </submittedName>
</protein>
<feature type="non-terminal residue" evidence="2">
    <location>
        <position position="1"/>
    </location>
</feature>
<gene>
    <name evidence="2" type="ORF">EJD97_019215</name>
</gene>
<dbReference type="EMBL" id="RXGB01005396">
    <property type="protein sequence ID" value="TMW87958.1"/>
    <property type="molecule type" value="Genomic_DNA"/>
</dbReference>
<evidence type="ECO:0000256" key="1">
    <source>
        <dbReference type="SAM" id="MobiDB-lite"/>
    </source>
</evidence>
<sequence length="143" mass="15484">GQVLALLQHQLNPNQAQREEEVDQEVLQNRVSGTRTGVAGRGRGTANTVARRGRGIGTGIASTSTDVPSATGGVKRPIMVRMGILHTHSGFTIHNPGMPMNSSIVHKPRSGLKWKGKDVVTQQGLQEMRENKRSRTRSNADDV</sequence>